<dbReference type="EMBL" id="VDFW01000010">
    <property type="protein sequence ID" value="TNC25832.1"/>
    <property type="molecule type" value="Genomic_DNA"/>
</dbReference>
<sequence>MPGPVVDTPSAQEFVREISEKMPTAELGTIAADVERKSRLLRDLLAEPRALDRDGLRLVLRNVFATRRRADRILDEVSADRLAAAIDDLLYAKGGLVQRFDRFDTVLADFADPGFDLPGELLHFAFPDRYWLWTRWIWDPRVETGALRLVVTDDVDLAAGTSRGETYLSVGEAMAFVDETGKAAGFTAAGPGLFGTDVFLAAVYGIYLYTVLRMRMTQEFNRVVPSLPDLVRRLLGVYRLEV</sequence>
<dbReference type="Proteomes" id="UP000305546">
    <property type="component" value="Unassembled WGS sequence"/>
</dbReference>
<comment type="caution">
    <text evidence="2">The sequence shown here is derived from an EMBL/GenBank/DDBJ whole genome shotgun (WGS) entry which is preliminary data.</text>
</comment>
<name>A0A5C4M2J2_9PSEU</name>
<dbReference type="RefSeq" id="WP_139097217.1">
    <property type="nucleotide sequence ID" value="NZ_VDFW01000010.1"/>
</dbReference>
<gene>
    <name evidence="2" type="ORF">FG385_14425</name>
</gene>
<dbReference type="OrthoDB" id="5791859at2"/>
<keyword evidence="1" id="KW-1133">Transmembrane helix</keyword>
<feature type="transmembrane region" description="Helical" evidence="1">
    <location>
        <begin position="192"/>
        <end position="212"/>
    </location>
</feature>
<protein>
    <submittedName>
        <fullName evidence="2">Uncharacterized protein</fullName>
    </submittedName>
</protein>
<proteinExistence type="predicted"/>
<keyword evidence="3" id="KW-1185">Reference proteome</keyword>
<keyword evidence="1" id="KW-0472">Membrane</keyword>
<keyword evidence="1" id="KW-0812">Transmembrane</keyword>
<evidence type="ECO:0000313" key="3">
    <source>
        <dbReference type="Proteomes" id="UP000305546"/>
    </source>
</evidence>
<accession>A0A5C4M2J2</accession>
<organism evidence="2 3">
    <name type="scientific">Amycolatopsis alkalitolerans</name>
    <dbReference type="NCBI Taxonomy" id="2547244"/>
    <lineage>
        <taxon>Bacteria</taxon>
        <taxon>Bacillati</taxon>
        <taxon>Actinomycetota</taxon>
        <taxon>Actinomycetes</taxon>
        <taxon>Pseudonocardiales</taxon>
        <taxon>Pseudonocardiaceae</taxon>
        <taxon>Amycolatopsis</taxon>
    </lineage>
</organism>
<evidence type="ECO:0000313" key="2">
    <source>
        <dbReference type="EMBL" id="TNC25832.1"/>
    </source>
</evidence>
<dbReference type="AlphaFoldDB" id="A0A5C4M2J2"/>
<reference evidence="2 3" key="1">
    <citation type="submission" date="2019-06" db="EMBL/GenBank/DDBJ databases">
        <title>Amycolatopsis alkalitolerans sp. nov., isolated from Gastrodia elata Blume.</title>
        <authorList>
            <person name="Narsing Rao M.P."/>
            <person name="Li W.J."/>
        </authorList>
    </citation>
    <scope>NUCLEOTIDE SEQUENCE [LARGE SCALE GENOMIC DNA]</scope>
    <source>
        <strain evidence="2 3">SYSUP0005</strain>
    </source>
</reference>
<evidence type="ECO:0000256" key="1">
    <source>
        <dbReference type="SAM" id="Phobius"/>
    </source>
</evidence>